<comment type="caution">
    <text evidence="1">The sequence shown here is derived from an EMBL/GenBank/DDBJ whole genome shotgun (WGS) entry which is preliminary data.</text>
</comment>
<evidence type="ECO:0000313" key="1">
    <source>
        <dbReference type="EMBL" id="CAL1261822.1"/>
    </source>
</evidence>
<sequence length="44" mass="4597">MTESSRLNFVSVSLPTTTLPTKCILCTKKRGSSAGSVLPSPVDS</sequence>
<proteinExistence type="predicted"/>
<dbReference type="AlphaFoldDB" id="A0AAV1YSW0"/>
<name>A0AAV1YSW0_9ARAC</name>
<keyword evidence="2" id="KW-1185">Reference proteome</keyword>
<evidence type="ECO:0000313" key="2">
    <source>
        <dbReference type="Proteomes" id="UP001497382"/>
    </source>
</evidence>
<dbReference type="EMBL" id="CAXIEN010000003">
    <property type="protein sequence ID" value="CAL1261822.1"/>
    <property type="molecule type" value="Genomic_DNA"/>
</dbReference>
<organism evidence="1 2">
    <name type="scientific">Larinioides sclopetarius</name>
    <dbReference type="NCBI Taxonomy" id="280406"/>
    <lineage>
        <taxon>Eukaryota</taxon>
        <taxon>Metazoa</taxon>
        <taxon>Ecdysozoa</taxon>
        <taxon>Arthropoda</taxon>
        <taxon>Chelicerata</taxon>
        <taxon>Arachnida</taxon>
        <taxon>Araneae</taxon>
        <taxon>Araneomorphae</taxon>
        <taxon>Entelegynae</taxon>
        <taxon>Araneoidea</taxon>
        <taxon>Araneidae</taxon>
        <taxon>Larinioides</taxon>
    </lineage>
</organism>
<gene>
    <name evidence="1" type="ORF">LARSCL_LOCUS642</name>
</gene>
<accession>A0AAV1YSW0</accession>
<reference evidence="1 2" key="1">
    <citation type="submission" date="2024-04" db="EMBL/GenBank/DDBJ databases">
        <authorList>
            <person name="Rising A."/>
            <person name="Reimegard J."/>
            <person name="Sonavane S."/>
            <person name="Akerstrom W."/>
            <person name="Nylinder S."/>
            <person name="Hedman E."/>
            <person name="Kallberg Y."/>
        </authorList>
    </citation>
    <scope>NUCLEOTIDE SEQUENCE [LARGE SCALE GENOMIC DNA]</scope>
</reference>
<protein>
    <submittedName>
        <fullName evidence="1">Uncharacterized protein</fullName>
    </submittedName>
</protein>
<dbReference type="Proteomes" id="UP001497382">
    <property type="component" value="Unassembled WGS sequence"/>
</dbReference>